<keyword evidence="2" id="KW-1185">Reference proteome</keyword>
<gene>
    <name evidence="1" type="ORF">HW554_16695</name>
</gene>
<name>A0A7Y7PRT7_9BACT</name>
<dbReference type="EMBL" id="JABKAU010000039">
    <property type="protein sequence ID" value="NVO32856.1"/>
    <property type="molecule type" value="Genomic_DNA"/>
</dbReference>
<protein>
    <submittedName>
        <fullName evidence="1">Uncharacterized protein</fullName>
    </submittedName>
</protein>
<reference evidence="1 2" key="1">
    <citation type="submission" date="2020-05" db="EMBL/GenBank/DDBJ databases">
        <title>Hymenobacter terrestris sp. nov. and Hymenobacter lapidiphilus sp. nov., isolated from regoliths in Antarctica.</title>
        <authorList>
            <person name="Sedlacek I."/>
            <person name="Pantucek R."/>
            <person name="Zeman M."/>
            <person name="Holochova P."/>
            <person name="Kralova S."/>
            <person name="Stankova E."/>
            <person name="Sedo O."/>
            <person name="Micenkova L."/>
            <person name="Svec P."/>
            <person name="Gupta V."/>
            <person name="Sood U."/>
            <person name="Korpole U.S."/>
            <person name="Lal R."/>
        </authorList>
    </citation>
    <scope>NUCLEOTIDE SEQUENCE [LARGE SCALE GENOMIC DNA]</scope>
    <source>
        <strain evidence="1 2">P5342</strain>
    </source>
</reference>
<comment type="caution">
    <text evidence="1">The sequence shown here is derived from an EMBL/GenBank/DDBJ whole genome shotgun (WGS) entry which is preliminary data.</text>
</comment>
<organism evidence="1 2">
    <name type="scientific">Hymenobacter lapidiphilus</name>
    <dbReference type="NCBI Taxonomy" id="2608003"/>
    <lineage>
        <taxon>Bacteria</taxon>
        <taxon>Pseudomonadati</taxon>
        <taxon>Bacteroidota</taxon>
        <taxon>Cytophagia</taxon>
        <taxon>Cytophagales</taxon>
        <taxon>Hymenobacteraceae</taxon>
        <taxon>Hymenobacter</taxon>
    </lineage>
</organism>
<evidence type="ECO:0000313" key="2">
    <source>
        <dbReference type="Proteomes" id="UP000565521"/>
    </source>
</evidence>
<sequence length="71" mass="7640">MPHILFDKCPLGSPPLALPPSPASTTRRLLSVNRALQLSGMPPPSAAGQILVARYVAGQLPLAEIMPWLWQ</sequence>
<dbReference type="RefSeq" id="WP_176909719.1">
    <property type="nucleotide sequence ID" value="NZ_JABKAU010000039.1"/>
</dbReference>
<dbReference type="AlphaFoldDB" id="A0A7Y7PRT7"/>
<dbReference type="Proteomes" id="UP000565521">
    <property type="component" value="Unassembled WGS sequence"/>
</dbReference>
<accession>A0A7Y7PRT7</accession>
<proteinExistence type="predicted"/>
<evidence type="ECO:0000313" key="1">
    <source>
        <dbReference type="EMBL" id="NVO32856.1"/>
    </source>
</evidence>